<evidence type="ECO:0000256" key="8">
    <source>
        <dbReference type="SAM" id="MobiDB-lite"/>
    </source>
</evidence>
<name>A0A448YTL5_BRENA</name>
<proteinExistence type="predicted"/>
<feature type="region of interest" description="Disordered" evidence="8">
    <location>
        <begin position="608"/>
        <end position="632"/>
    </location>
</feature>
<evidence type="ECO:0000259" key="9">
    <source>
        <dbReference type="PROSITE" id="PS50016"/>
    </source>
</evidence>
<dbReference type="PANTHER" id="PTHR10694:SF33">
    <property type="entry name" value="LYSINE-SPECIFIC DEMETHYLASE 5"/>
    <property type="match status" value="1"/>
</dbReference>
<dbReference type="SMART" id="SM00249">
    <property type="entry name" value="PHD"/>
    <property type="match status" value="1"/>
</dbReference>
<dbReference type="SUPFAM" id="SSF51197">
    <property type="entry name" value="Clavaminate synthase-like"/>
    <property type="match status" value="1"/>
</dbReference>
<dbReference type="InterPro" id="IPR019786">
    <property type="entry name" value="Zinc_finger_PHD-type_CS"/>
</dbReference>
<evidence type="ECO:0000256" key="3">
    <source>
        <dbReference type="ARBA" id="ARBA00022771"/>
    </source>
</evidence>
<dbReference type="AlphaFoldDB" id="A0A448YTL5"/>
<dbReference type="InterPro" id="IPR003347">
    <property type="entry name" value="JmjC_dom"/>
</dbReference>
<dbReference type="Pfam" id="PF02375">
    <property type="entry name" value="JmjN"/>
    <property type="match status" value="1"/>
</dbReference>
<dbReference type="CDD" id="cd15543">
    <property type="entry name" value="PHD_RSF1"/>
    <property type="match status" value="1"/>
</dbReference>
<comment type="subcellular location">
    <subcellularLocation>
        <location evidence="1">Nucleus</location>
    </subcellularLocation>
</comment>
<dbReference type="GO" id="GO:0034647">
    <property type="term" value="F:histone H3K4me/H3K4me2/H3K4me3 demethylase activity"/>
    <property type="evidence" value="ECO:0007669"/>
    <property type="project" value="TreeGrafter"/>
</dbReference>
<dbReference type="PROSITE" id="PS50016">
    <property type="entry name" value="ZF_PHD_2"/>
    <property type="match status" value="1"/>
</dbReference>
<keyword evidence="3 7" id="KW-0863">Zinc-finger</keyword>
<evidence type="ECO:0000259" key="10">
    <source>
        <dbReference type="PROSITE" id="PS51183"/>
    </source>
</evidence>
<keyword evidence="13" id="KW-1185">Reference proteome</keyword>
<dbReference type="PROSITE" id="PS51183">
    <property type="entry name" value="JMJN"/>
    <property type="match status" value="1"/>
</dbReference>
<dbReference type="PROSITE" id="PS01359">
    <property type="entry name" value="ZF_PHD_1"/>
    <property type="match status" value="1"/>
</dbReference>
<gene>
    <name evidence="12" type="ORF">BRENAR_LOCUS4989</name>
</gene>
<sequence>MPQALPAPTLFPTKEQFANPIRYMSSPEIIALGEQYGVLKVKPPSGWRPKFALDKKTFNFHTRFQNLRELSLVNRSRDFFFQGFNNYLKMKGMTPLRSSKNKRRGRKRKHPGEEPTDFDGFVTLADGRRTHIYDIFIENDFAKYSGLVRHRDLIENLVRYSNYLQKRMSRNSASGVVTNDSLVKVLHEDVEGILNTSSNSCVICHLNDDPSRTLICDGCERNFHMSCLDPPLRSIPKNEWFCDDCLDGTTGDYGFEEDYDTIFTMEEFEDDCDSFMEDYCSKNMNGNMSPSVDELETEFWKIVEGKKGEIEVRYGADIHNEEKDQISGFPMSDNPLVDNELEKEYIEHAFNLTQLPFAKGSLLNYIKTEDRDQISGMTVPWLYAGSLFSTFCWHKEDHYTMSANYCHLGSTKKWYAIPASDCRKFESLCKEMSPDYFKKQPDLLHQLITLLSPKEIRDEENSRGIEDHIHIYSADQEPNEFVITFPMVYHAGFNCGFNMNEAVNFTMPYWLRYGERAIIEYKKVGKENVFNHYKLLRNIMDNSEFYDYFTPDEVNEMLSRSFKTYSERVNRFSEVMNDEKLSLLLSKLPRRSHREYLEEKRRTLTEEVATNKRGRRRRNTARAEEEDQSEDPDEYICHDCKSFVDFQWVEVDLLKKIVLTDDENEQLPTPNRSPEQKKSKPEDVEWQELIKKVQEQEKLNSEGKRIERRLREHKGLSEPDHFGFEEGLARQQQRRMKVLHRMRHKRAKHANYGKMVLCLYCLEKELTHLNEDEVDELVASTILYDDCNLGELRRHIYGELKPMIERRVCEGAAASKLESS</sequence>
<dbReference type="EMBL" id="CAACVR010000076">
    <property type="protein sequence ID" value="VEU24261.1"/>
    <property type="molecule type" value="Genomic_DNA"/>
</dbReference>
<dbReference type="InterPro" id="IPR019787">
    <property type="entry name" value="Znf_PHD-finger"/>
</dbReference>
<feature type="compositionally biased region" description="Basic and acidic residues" evidence="8">
    <location>
        <begin position="674"/>
        <end position="684"/>
    </location>
</feature>
<dbReference type="InterPro" id="IPR001965">
    <property type="entry name" value="Znf_PHD"/>
</dbReference>
<dbReference type="SMART" id="SM00545">
    <property type="entry name" value="JmjN"/>
    <property type="match status" value="1"/>
</dbReference>
<dbReference type="GO" id="GO:0008270">
    <property type="term" value="F:zinc ion binding"/>
    <property type="evidence" value="ECO:0007669"/>
    <property type="project" value="UniProtKB-KW"/>
</dbReference>
<feature type="region of interest" description="Disordered" evidence="8">
    <location>
        <begin position="664"/>
        <end position="684"/>
    </location>
</feature>
<organism evidence="12 13">
    <name type="scientific">Brettanomyces naardenensis</name>
    <name type="common">Yeast</name>
    <dbReference type="NCBI Taxonomy" id="13370"/>
    <lineage>
        <taxon>Eukaryota</taxon>
        <taxon>Fungi</taxon>
        <taxon>Dikarya</taxon>
        <taxon>Ascomycota</taxon>
        <taxon>Saccharomycotina</taxon>
        <taxon>Pichiomycetes</taxon>
        <taxon>Pichiales</taxon>
        <taxon>Pichiaceae</taxon>
        <taxon>Brettanomyces</taxon>
    </lineage>
</organism>
<keyword evidence="2" id="KW-0479">Metal-binding</keyword>
<dbReference type="PANTHER" id="PTHR10694">
    <property type="entry name" value="LYSINE-SPECIFIC DEMETHYLASE"/>
    <property type="match status" value="1"/>
</dbReference>
<dbReference type="InterPro" id="IPR013083">
    <property type="entry name" value="Znf_RING/FYVE/PHD"/>
</dbReference>
<dbReference type="OrthoDB" id="1678912at2759"/>
<protein>
    <submittedName>
        <fullName evidence="12">DEKNAAC105584</fullName>
    </submittedName>
</protein>
<feature type="compositionally biased region" description="Basic residues" evidence="8">
    <location>
        <begin position="99"/>
        <end position="110"/>
    </location>
</feature>
<evidence type="ECO:0000256" key="6">
    <source>
        <dbReference type="ARBA" id="ARBA00023242"/>
    </source>
</evidence>
<accession>A0A448YTL5</accession>
<dbReference type="FunCoup" id="A0A448YTL5">
    <property type="interactions" value="58"/>
</dbReference>
<evidence type="ECO:0000313" key="13">
    <source>
        <dbReference type="Proteomes" id="UP000290900"/>
    </source>
</evidence>
<dbReference type="Proteomes" id="UP000290900">
    <property type="component" value="Unassembled WGS sequence"/>
</dbReference>
<feature type="region of interest" description="Disordered" evidence="8">
    <location>
        <begin position="95"/>
        <end position="118"/>
    </location>
</feature>
<dbReference type="Pfam" id="PF02373">
    <property type="entry name" value="JmjC"/>
    <property type="match status" value="1"/>
</dbReference>
<evidence type="ECO:0000256" key="1">
    <source>
        <dbReference type="ARBA" id="ARBA00004123"/>
    </source>
</evidence>
<dbReference type="SUPFAM" id="SSF57903">
    <property type="entry name" value="FYVE/PHD zinc finger"/>
    <property type="match status" value="1"/>
</dbReference>
<evidence type="ECO:0000256" key="5">
    <source>
        <dbReference type="ARBA" id="ARBA00023004"/>
    </source>
</evidence>
<evidence type="ECO:0000256" key="4">
    <source>
        <dbReference type="ARBA" id="ARBA00022833"/>
    </source>
</evidence>
<dbReference type="GO" id="GO:0006355">
    <property type="term" value="P:regulation of DNA-templated transcription"/>
    <property type="evidence" value="ECO:0007669"/>
    <property type="project" value="TreeGrafter"/>
</dbReference>
<evidence type="ECO:0000313" key="12">
    <source>
        <dbReference type="EMBL" id="VEU24261.1"/>
    </source>
</evidence>
<dbReference type="Gene3D" id="3.30.40.10">
    <property type="entry name" value="Zinc/RING finger domain, C3HC4 (zinc finger)"/>
    <property type="match status" value="1"/>
</dbReference>
<feature type="domain" description="PHD-type" evidence="9">
    <location>
        <begin position="198"/>
        <end position="248"/>
    </location>
</feature>
<dbReference type="InParanoid" id="A0A448YTL5"/>
<evidence type="ECO:0000256" key="2">
    <source>
        <dbReference type="ARBA" id="ARBA00022723"/>
    </source>
</evidence>
<dbReference type="SMART" id="SM00558">
    <property type="entry name" value="JmjC"/>
    <property type="match status" value="1"/>
</dbReference>
<keyword evidence="6" id="KW-0539">Nucleus</keyword>
<dbReference type="Pfam" id="PF00628">
    <property type="entry name" value="PHD"/>
    <property type="match status" value="1"/>
</dbReference>
<feature type="domain" description="JmjC" evidence="11">
    <location>
        <begin position="344"/>
        <end position="522"/>
    </location>
</feature>
<dbReference type="Gene3D" id="2.60.120.650">
    <property type="entry name" value="Cupin"/>
    <property type="match status" value="2"/>
</dbReference>
<evidence type="ECO:0000259" key="11">
    <source>
        <dbReference type="PROSITE" id="PS51184"/>
    </source>
</evidence>
<dbReference type="GO" id="GO:0005634">
    <property type="term" value="C:nucleus"/>
    <property type="evidence" value="ECO:0007669"/>
    <property type="project" value="UniProtKB-SubCell"/>
</dbReference>
<evidence type="ECO:0000256" key="7">
    <source>
        <dbReference type="PROSITE-ProRule" id="PRU00146"/>
    </source>
</evidence>
<feature type="domain" description="JmjN" evidence="10">
    <location>
        <begin position="7"/>
        <end position="50"/>
    </location>
</feature>
<dbReference type="GO" id="GO:0000785">
    <property type="term" value="C:chromatin"/>
    <property type="evidence" value="ECO:0007669"/>
    <property type="project" value="TreeGrafter"/>
</dbReference>
<dbReference type="STRING" id="13370.A0A448YTL5"/>
<keyword evidence="5" id="KW-0408">Iron</keyword>
<dbReference type="InterPro" id="IPR003349">
    <property type="entry name" value="JmjN"/>
</dbReference>
<dbReference type="PROSITE" id="PS51184">
    <property type="entry name" value="JMJC"/>
    <property type="match status" value="1"/>
</dbReference>
<dbReference type="InterPro" id="IPR011011">
    <property type="entry name" value="Znf_FYVE_PHD"/>
</dbReference>
<reference evidence="12 13" key="1">
    <citation type="submission" date="2018-12" db="EMBL/GenBank/DDBJ databases">
        <authorList>
            <person name="Tiukova I."/>
            <person name="Dainat J."/>
        </authorList>
    </citation>
    <scope>NUCLEOTIDE SEQUENCE [LARGE SCALE GENOMIC DNA]</scope>
</reference>
<keyword evidence="4" id="KW-0862">Zinc</keyword>